<dbReference type="PANTHER" id="PTHR30055:SF234">
    <property type="entry name" value="HTH-TYPE TRANSCRIPTIONAL REGULATOR BETI"/>
    <property type="match status" value="1"/>
</dbReference>
<name>A0A9Q9MEA8_9ACTN</name>
<dbReference type="Proteomes" id="UP001058003">
    <property type="component" value="Chromosome"/>
</dbReference>
<organism evidence="6 7">
    <name type="scientific">Dactylosporangium aurantiacum</name>
    <dbReference type="NCBI Taxonomy" id="35754"/>
    <lineage>
        <taxon>Bacteria</taxon>
        <taxon>Bacillati</taxon>
        <taxon>Actinomycetota</taxon>
        <taxon>Actinomycetes</taxon>
        <taxon>Micromonosporales</taxon>
        <taxon>Micromonosporaceae</taxon>
        <taxon>Dactylosporangium</taxon>
    </lineage>
</organism>
<keyword evidence="7" id="KW-1185">Reference proteome</keyword>
<accession>A0A9Q9MEA8</accession>
<evidence type="ECO:0000256" key="2">
    <source>
        <dbReference type="ARBA" id="ARBA00023125"/>
    </source>
</evidence>
<dbReference type="KEGG" id="daur:Daura_31150"/>
<dbReference type="PANTHER" id="PTHR30055">
    <property type="entry name" value="HTH-TYPE TRANSCRIPTIONAL REGULATOR RUTR"/>
    <property type="match status" value="1"/>
</dbReference>
<dbReference type="GO" id="GO:0000976">
    <property type="term" value="F:transcription cis-regulatory region binding"/>
    <property type="evidence" value="ECO:0007669"/>
    <property type="project" value="TreeGrafter"/>
</dbReference>
<dbReference type="EMBL" id="CP073767">
    <property type="protein sequence ID" value="UWZ51205.1"/>
    <property type="molecule type" value="Genomic_DNA"/>
</dbReference>
<dbReference type="InterPro" id="IPR009057">
    <property type="entry name" value="Homeodomain-like_sf"/>
</dbReference>
<dbReference type="InterPro" id="IPR050109">
    <property type="entry name" value="HTH-type_TetR-like_transc_reg"/>
</dbReference>
<dbReference type="Gene3D" id="1.10.357.10">
    <property type="entry name" value="Tetracycline Repressor, domain 2"/>
    <property type="match status" value="1"/>
</dbReference>
<evidence type="ECO:0000256" key="3">
    <source>
        <dbReference type="ARBA" id="ARBA00023163"/>
    </source>
</evidence>
<evidence type="ECO:0000256" key="1">
    <source>
        <dbReference type="ARBA" id="ARBA00023015"/>
    </source>
</evidence>
<dbReference type="PROSITE" id="PS50977">
    <property type="entry name" value="HTH_TETR_2"/>
    <property type="match status" value="1"/>
</dbReference>
<dbReference type="GO" id="GO:0003700">
    <property type="term" value="F:DNA-binding transcription factor activity"/>
    <property type="evidence" value="ECO:0007669"/>
    <property type="project" value="TreeGrafter"/>
</dbReference>
<dbReference type="AlphaFoldDB" id="A0A9Q9MEA8"/>
<dbReference type="PRINTS" id="PR00455">
    <property type="entry name" value="HTHTETR"/>
</dbReference>
<reference evidence="6" key="1">
    <citation type="submission" date="2021-04" db="EMBL/GenBank/DDBJ databases">
        <title>Dactylosporangium aurantiacum NRRL B-8018 full assembly.</title>
        <authorList>
            <person name="Hartkoorn R.C."/>
            <person name="Beaudoing E."/>
            <person name="Hot D."/>
        </authorList>
    </citation>
    <scope>NUCLEOTIDE SEQUENCE</scope>
    <source>
        <strain evidence="6">NRRL B-8018</strain>
    </source>
</reference>
<feature type="domain" description="HTH tetR-type" evidence="5">
    <location>
        <begin position="14"/>
        <end position="74"/>
    </location>
</feature>
<evidence type="ECO:0000259" key="5">
    <source>
        <dbReference type="PROSITE" id="PS50977"/>
    </source>
</evidence>
<dbReference type="SUPFAM" id="SSF48498">
    <property type="entry name" value="Tetracyclin repressor-like, C-terminal domain"/>
    <property type="match status" value="1"/>
</dbReference>
<proteinExistence type="predicted"/>
<dbReference type="InterPro" id="IPR036271">
    <property type="entry name" value="Tet_transcr_reg_TetR-rel_C_sf"/>
</dbReference>
<feature type="DNA-binding region" description="H-T-H motif" evidence="4">
    <location>
        <begin position="37"/>
        <end position="56"/>
    </location>
</feature>
<keyword evidence="1" id="KW-0805">Transcription regulation</keyword>
<sequence>MPKLWNDTISEHRHAVRDAVLDAAAALVHEHGPTGVTMSQLATAAGIGRATLYKYFPDVQAVLLAWHERQVGGHVQQLAAARDAAGEPLDKLAAVLRTYALIGHRHHGTDLAAGLHRGPHLAEAEQQLLALIRDLIADSAAAGDARTDVDPAELAQFCRHALGAAADLPSEAAVDRLVTVTIAAIRPQPRQ</sequence>
<dbReference type="Pfam" id="PF00440">
    <property type="entry name" value="TetR_N"/>
    <property type="match status" value="1"/>
</dbReference>
<dbReference type="InterPro" id="IPR001647">
    <property type="entry name" value="HTH_TetR"/>
</dbReference>
<dbReference type="SUPFAM" id="SSF46689">
    <property type="entry name" value="Homeodomain-like"/>
    <property type="match status" value="1"/>
</dbReference>
<gene>
    <name evidence="6" type="ORF">Daura_31150</name>
</gene>
<evidence type="ECO:0000313" key="6">
    <source>
        <dbReference type="EMBL" id="UWZ51205.1"/>
    </source>
</evidence>
<keyword evidence="2 4" id="KW-0238">DNA-binding</keyword>
<evidence type="ECO:0000313" key="7">
    <source>
        <dbReference type="Proteomes" id="UP001058003"/>
    </source>
</evidence>
<dbReference type="RefSeq" id="WP_033366676.1">
    <property type="nucleotide sequence ID" value="NZ_CP073767.1"/>
</dbReference>
<keyword evidence="3" id="KW-0804">Transcription</keyword>
<dbReference type="OrthoDB" id="4709704at2"/>
<protein>
    <submittedName>
        <fullName evidence="6">TetR/AcrR family transcriptional regulator</fullName>
    </submittedName>
</protein>
<evidence type="ECO:0000256" key="4">
    <source>
        <dbReference type="PROSITE-ProRule" id="PRU00335"/>
    </source>
</evidence>